<evidence type="ECO:0000313" key="6">
    <source>
        <dbReference type="EMBL" id="KAF2213895.1"/>
    </source>
</evidence>
<dbReference type="SUPFAM" id="SSF144232">
    <property type="entry name" value="HIT/MYND zinc finger-like"/>
    <property type="match status" value="1"/>
</dbReference>
<dbReference type="InterPro" id="IPR002893">
    <property type="entry name" value="Znf_MYND"/>
</dbReference>
<sequence length="187" mass="20560">MFSATPWDFASVTQEDIFENGPPSKEDLIFPGLMVNTWPPDHSRLKDEITAMQTMIIERIAGGARPSVDDMATALACAFFDPYANPRTSISSTKADAQPELFRERAEQLMALCAKEDAKAPKHGDEVCGNCGAETRADGSPLLTCGKCKKRRYCSTDCQKKEWKSHKKVCTASTKADQRATFFAVGV</sequence>
<keyword evidence="2 4" id="KW-0863">Zinc-finger</keyword>
<feature type="domain" description="MYND-type" evidence="5">
    <location>
        <begin position="128"/>
        <end position="170"/>
    </location>
</feature>
<name>A0A6A6FKD5_9PEZI</name>
<proteinExistence type="predicted"/>
<dbReference type="Proteomes" id="UP000799539">
    <property type="component" value="Unassembled WGS sequence"/>
</dbReference>
<dbReference type="GO" id="GO:0008270">
    <property type="term" value="F:zinc ion binding"/>
    <property type="evidence" value="ECO:0007669"/>
    <property type="project" value="UniProtKB-KW"/>
</dbReference>
<dbReference type="OrthoDB" id="3648505at2759"/>
<reference evidence="6" key="1">
    <citation type="journal article" date="2020" name="Stud. Mycol.">
        <title>101 Dothideomycetes genomes: a test case for predicting lifestyles and emergence of pathogens.</title>
        <authorList>
            <person name="Haridas S."/>
            <person name="Albert R."/>
            <person name="Binder M."/>
            <person name="Bloem J."/>
            <person name="Labutti K."/>
            <person name="Salamov A."/>
            <person name="Andreopoulos B."/>
            <person name="Baker S."/>
            <person name="Barry K."/>
            <person name="Bills G."/>
            <person name="Bluhm B."/>
            <person name="Cannon C."/>
            <person name="Castanera R."/>
            <person name="Culley D."/>
            <person name="Daum C."/>
            <person name="Ezra D."/>
            <person name="Gonzalez J."/>
            <person name="Henrissat B."/>
            <person name="Kuo A."/>
            <person name="Liang C."/>
            <person name="Lipzen A."/>
            <person name="Lutzoni F."/>
            <person name="Magnuson J."/>
            <person name="Mondo S."/>
            <person name="Nolan M."/>
            <person name="Ohm R."/>
            <person name="Pangilinan J."/>
            <person name="Park H.-J."/>
            <person name="Ramirez L."/>
            <person name="Alfaro M."/>
            <person name="Sun H."/>
            <person name="Tritt A."/>
            <person name="Yoshinaga Y."/>
            <person name="Zwiers L.-H."/>
            <person name="Turgeon B."/>
            <person name="Goodwin S."/>
            <person name="Spatafora J."/>
            <person name="Crous P."/>
            <person name="Grigoriev I."/>
        </authorList>
    </citation>
    <scope>NUCLEOTIDE SEQUENCE</scope>
    <source>
        <strain evidence="6">SCOH1-5</strain>
    </source>
</reference>
<protein>
    <recommendedName>
        <fullName evidence="5">MYND-type domain-containing protein</fullName>
    </recommendedName>
</protein>
<evidence type="ECO:0000259" key="5">
    <source>
        <dbReference type="PROSITE" id="PS50865"/>
    </source>
</evidence>
<evidence type="ECO:0000256" key="3">
    <source>
        <dbReference type="ARBA" id="ARBA00022833"/>
    </source>
</evidence>
<keyword evidence="7" id="KW-1185">Reference proteome</keyword>
<evidence type="ECO:0000256" key="2">
    <source>
        <dbReference type="ARBA" id="ARBA00022771"/>
    </source>
</evidence>
<gene>
    <name evidence="6" type="ORF">CERZMDRAFT_95923</name>
</gene>
<organism evidence="6 7">
    <name type="scientific">Cercospora zeae-maydis SCOH1-5</name>
    <dbReference type="NCBI Taxonomy" id="717836"/>
    <lineage>
        <taxon>Eukaryota</taxon>
        <taxon>Fungi</taxon>
        <taxon>Dikarya</taxon>
        <taxon>Ascomycota</taxon>
        <taxon>Pezizomycotina</taxon>
        <taxon>Dothideomycetes</taxon>
        <taxon>Dothideomycetidae</taxon>
        <taxon>Mycosphaerellales</taxon>
        <taxon>Mycosphaerellaceae</taxon>
        <taxon>Cercospora</taxon>
    </lineage>
</organism>
<evidence type="ECO:0000256" key="1">
    <source>
        <dbReference type="ARBA" id="ARBA00022723"/>
    </source>
</evidence>
<keyword evidence="1" id="KW-0479">Metal-binding</keyword>
<evidence type="ECO:0000256" key="4">
    <source>
        <dbReference type="PROSITE-ProRule" id="PRU00134"/>
    </source>
</evidence>
<dbReference type="Pfam" id="PF01753">
    <property type="entry name" value="zf-MYND"/>
    <property type="match status" value="1"/>
</dbReference>
<dbReference type="EMBL" id="ML992669">
    <property type="protein sequence ID" value="KAF2213895.1"/>
    <property type="molecule type" value="Genomic_DNA"/>
</dbReference>
<evidence type="ECO:0000313" key="7">
    <source>
        <dbReference type="Proteomes" id="UP000799539"/>
    </source>
</evidence>
<dbReference type="PROSITE" id="PS50865">
    <property type="entry name" value="ZF_MYND_2"/>
    <property type="match status" value="1"/>
</dbReference>
<accession>A0A6A6FKD5</accession>
<dbReference type="AlphaFoldDB" id="A0A6A6FKD5"/>
<keyword evidence="3" id="KW-0862">Zinc</keyword>
<dbReference type="Gene3D" id="6.10.140.2220">
    <property type="match status" value="1"/>
</dbReference>